<accession>A0A3M8CUV0</accession>
<dbReference type="InterPro" id="IPR036380">
    <property type="entry name" value="Isochorismatase-like_sf"/>
</dbReference>
<keyword evidence="5" id="KW-1185">Reference proteome</keyword>
<comment type="similarity">
    <text evidence="1">Belongs to the isochorismatase family.</text>
</comment>
<dbReference type="AlphaFoldDB" id="A0A3M8CUV0"/>
<proteinExistence type="inferred from homology"/>
<dbReference type="InterPro" id="IPR000868">
    <property type="entry name" value="Isochorismatase-like_dom"/>
</dbReference>
<evidence type="ECO:0000313" key="5">
    <source>
        <dbReference type="Proteomes" id="UP000271031"/>
    </source>
</evidence>
<dbReference type="Gene3D" id="3.40.50.850">
    <property type="entry name" value="Isochorismatase-like"/>
    <property type="match status" value="1"/>
</dbReference>
<dbReference type="CDD" id="cd01014">
    <property type="entry name" value="nicotinamidase_related"/>
    <property type="match status" value="1"/>
</dbReference>
<dbReference type="SUPFAM" id="SSF52499">
    <property type="entry name" value="Isochorismatase-like hydrolases"/>
    <property type="match status" value="1"/>
</dbReference>
<dbReference type="GO" id="GO:0016787">
    <property type="term" value="F:hydrolase activity"/>
    <property type="evidence" value="ECO:0007669"/>
    <property type="project" value="UniProtKB-KW"/>
</dbReference>
<reference evidence="4 5" key="1">
    <citation type="submission" date="2018-10" db="EMBL/GenBank/DDBJ databases">
        <title>Phylogenomics of Brevibacillus.</title>
        <authorList>
            <person name="Dunlap C."/>
        </authorList>
    </citation>
    <scope>NUCLEOTIDE SEQUENCE [LARGE SCALE GENOMIC DNA]</scope>
    <source>
        <strain evidence="4 5">JCM 15716</strain>
    </source>
</reference>
<evidence type="ECO:0000313" key="4">
    <source>
        <dbReference type="EMBL" id="RNB79592.1"/>
    </source>
</evidence>
<organism evidence="4 5">
    <name type="scientific">Brevibacillus fluminis</name>
    <dbReference type="NCBI Taxonomy" id="511487"/>
    <lineage>
        <taxon>Bacteria</taxon>
        <taxon>Bacillati</taxon>
        <taxon>Bacillota</taxon>
        <taxon>Bacilli</taxon>
        <taxon>Bacillales</taxon>
        <taxon>Paenibacillaceae</taxon>
        <taxon>Brevibacillus</taxon>
    </lineage>
</organism>
<dbReference type="RefSeq" id="WP_122921443.1">
    <property type="nucleotide sequence ID" value="NZ_RHHQ01000028.1"/>
</dbReference>
<gene>
    <name evidence="4" type="ORF">EDM56_29145</name>
</gene>
<dbReference type="Pfam" id="PF00857">
    <property type="entry name" value="Isochorismatase"/>
    <property type="match status" value="1"/>
</dbReference>
<keyword evidence="2 4" id="KW-0378">Hydrolase</keyword>
<dbReference type="PANTHER" id="PTHR43540:SF14">
    <property type="entry name" value="ISOCHORISMATASE"/>
    <property type="match status" value="1"/>
</dbReference>
<comment type="caution">
    <text evidence="4">The sequence shown here is derived from an EMBL/GenBank/DDBJ whole genome shotgun (WGS) entry which is preliminary data.</text>
</comment>
<feature type="domain" description="Isochorismatase-like" evidence="3">
    <location>
        <begin position="5"/>
        <end position="147"/>
    </location>
</feature>
<protein>
    <submittedName>
        <fullName evidence="4">Cysteine hydrolase</fullName>
    </submittedName>
</protein>
<evidence type="ECO:0000256" key="1">
    <source>
        <dbReference type="ARBA" id="ARBA00006336"/>
    </source>
</evidence>
<dbReference type="EMBL" id="RHHQ01000028">
    <property type="protein sequence ID" value="RNB79592.1"/>
    <property type="molecule type" value="Genomic_DNA"/>
</dbReference>
<evidence type="ECO:0000259" key="3">
    <source>
        <dbReference type="Pfam" id="PF00857"/>
    </source>
</evidence>
<dbReference type="PANTHER" id="PTHR43540">
    <property type="entry name" value="PEROXYUREIDOACRYLATE/UREIDOACRYLATE AMIDOHYDROLASE-RELATED"/>
    <property type="match status" value="1"/>
</dbReference>
<sequence length="186" mass="20384">MDKKTALLVIDTQIGIIDGPKAGPVHKAAALVSTIRSLIEQARTRSVPVLYVQDVDVAPLDALEFQIHPELAPLAGEVVVVKKATDAFVHTNLHDVLQTMEINHLVIVGCKTEYCIDSAVRRATTLGYDVTLVRDGHSTTDSEALQAEQIVAHHNACLHGLYNIDNFVIVRDSGETVFEPIHDTYR</sequence>
<evidence type="ECO:0000256" key="2">
    <source>
        <dbReference type="ARBA" id="ARBA00022801"/>
    </source>
</evidence>
<dbReference type="InterPro" id="IPR050272">
    <property type="entry name" value="Isochorismatase-like_hydrls"/>
</dbReference>
<name>A0A3M8CUV0_9BACL</name>
<dbReference type="Proteomes" id="UP000271031">
    <property type="component" value="Unassembled WGS sequence"/>
</dbReference>
<dbReference type="OrthoDB" id="9785724at2"/>